<organism evidence="3">
    <name type="scientific">Rodentolepis nana</name>
    <name type="common">Dwarf tapeworm</name>
    <name type="synonym">Hymenolepis nana</name>
    <dbReference type="NCBI Taxonomy" id="102285"/>
    <lineage>
        <taxon>Eukaryota</taxon>
        <taxon>Metazoa</taxon>
        <taxon>Spiralia</taxon>
        <taxon>Lophotrochozoa</taxon>
        <taxon>Platyhelminthes</taxon>
        <taxon>Cestoda</taxon>
        <taxon>Eucestoda</taxon>
        <taxon>Cyclophyllidea</taxon>
        <taxon>Hymenolepididae</taxon>
        <taxon>Rodentolepis</taxon>
    </lineage>
</organism>
<accession>A0A0R3T5D6</accession>
<sequence>MLMLVIKSCRIHLSYTRTKALNPPQISTINNHNAVTCLYIDNLILSGHKFKQEVSITFGNLVIKPLISVNLLNGDEFTCERCGESHSELEADGITLNSSSCLFCRRLHICGDFVAMFSSSVEIKICFQKRVVSVKVLGAFLMSREVNLWTFGKCIYPIEGLQNDLPIQDRVPHALEPTTTSFIIDFLPSPYSKSKSAISINLFRQPLERSLSLTVDTLRFSKSSENIVFNLDNLQLLSGLLMDTCNASREFSIEHMEFGSSLSEEKVNASLTLQGIFLGLAQDPVETAFFAALQSTIHSIFLSHSWLLSGNKSTVGVGATGPKSLEEKSIHASIHLKTSLSDSAIRLVFIPDTPTPALVHFIGQTKLAVTLPSAVSETLNFVFETNSFSLYAILPKYRQMNFCLNQKGQGDSISSVPISNLFATDVEYEKRSKLYDISQFSAWCHADVFGFRISDVAIEMPSSLMAKFHSHLQKIDSIGLSGLGGTNRAHRRSGRFLRRWFNVATVTSLQRFTLDGHFETLQMVFISSCGARIECGLTRAHCSASPLPHFSPSRTPFSLSSQRQQSNSSPTPLFLEFTVSNSEFQMVIPTPSKSINLLTMPAFQVCCNLALRSVEVSIIESVDLRLDPGTHICVLEFLLLARNFLRRRLHVETIEAPPKFPPTSATASMWSVDIHNTSVTRLAYESGRHSVAVMLHGCDVCLASSATNRHKHSLKVKSPKVNIICDGREVALIQVLIQVLQSGITYLPTTKLMAIAPLEPLAGLTPVNFKGPSLVRKSCKYLQIR</sequence>
<protein>
    <submittedName>
        <fullName evidence="3">Fmp27_GFWDK domain-containing protein</fullName>
    </submittedName>
</protein>
<proteinExistence type="predicted"/>
<dbReference type="WBParaSite" id="HNAJ_0000227401-mRNA-1">
    <property type="protein sequence ID" value="HNAJ_0000227401-mRNA-1"/>
    <property type="gene ID" value="HNAJ_0000227401"/>
</dbReference>
<evidence type="ECO:0000313" key="2">
    <source>
        <dbReference type="Proteomes" id="UP000278807"/>
    </source>
</evidence>
<gene>
    <name evidence="1" type="ORF">HNAJ_LOCUS2273</name>
</gene>
<dbReference type="Proteomes" id="UP000278807">
    <property type="component" value="Unassembled WGS sequence"/>
</dbReference>
<evidence type="ECO:0000313" key="3">
    <source>
        <dbReference type="WBParaSite" id="HNAJ_0000227401-mRNA-1"/>
    </source>
</evidence>
<evidence type="ECO:0000313" key="1">
    <source>
        <dbReference type="EMBL" id="VDN98132.1"/>
    </source>
</evidence>
<dbReference type="AlphaFoldDB" id="A0A0R3T5D6"/>
<name>A0A0R3T5D6_RODNA</name>
<dbReference type="EMBL" id="UZAE01001078">
    <property type="protein sequence ID" value="VDN98132.1"/>
    <property type="molecule type" value="Genomic_DNA"/>
</dbReference>
<reference evidence="1 2" key="2">
    <citation type="submission" date="2018-11" db="EMBL/GenBank/DDBJ databases">
        <authorList>
            <consortium name="Pathogen Informatics"/>
        </authorList>
    </citation>
    <scope>NUCLEOTIDE SEQUENCE [LARGE SCALE GENOMIC DNA]</scope>
</reference>
<keyword evidence="2" id="KW-1185">Reference proteome</keyword>
<reference evidence="3" key="1">
    <citation type="submission" date="2017-02" db="UniProtKB">
        <authorList>
            <consortium name="WormBaseParasite"/>
        </authorList>
    </citation>
    <scope>IDENTIFICATION</scope>
</reference>